<proteinExistence type="inferred from homology"/>
<evidence type="ECO:0000313" key="4">
    <source>
        <dbReference type="Proteomes" id="UP000035955"/>
    </source>
</evidence>
<organism evidence="3 4">
    <name type="scientific">Methylobacterium variabile</name>
    <dbReference type="NCBI Taxonomy" id="298794"/>
    <lineage>
        <taxon>Bacteria</taxon>
        <taxon>Pseudomonadati</taxon>
        <taxon>Pseudomonadota</taxon>
        <taxon>Alphaproteobacteria</taxon>
        <taxon>Hyphomicrobiales</taxon>
        <taxon>Methylobacteriaceae</taxon>
        <taxon>Methylobacterium</taxon>
    </lineage>
</organism>
<reference evidence="3 4" key="1">
    <citation type="submission" date="2015-03" db="EMBL/GenBank/DDBJ databases">
        <title>Genome sequencing of Methylobacterium variabile DSM 16961.</title>
        <authorList>
            <person name="Chaudhry V."/>
            <person name="Patil P.B."/>
        </authorList>
    </citation>
    <scope>NUCLEOTIDE SEQUENCE [LARGE SCALE GENOMIC DNA]</scope>
    <source>
        <strain evidence="3 4">DSM 16961</strain>
    </source>
</reference>
<evidence type="ECO:0000256" key="1">
    <source>
        <dbReference type="ARBA" id="ARBA00009981"/>
    </source>
</evidence>
<dbReference type="InterPro" id="IPR036165">
    <property type="entry name" value="YefM-like_sf"/>
</dbReference>
<dbReference type="Gene3D" id="3.40.1620.10">
    <property type="entry name" value="YefM-like domain"/>
    <property type="match status" value="1"/>
</dbReference>
<name>A0A0J6SHD0_9HYPH</name>
<dbReference type="Proteomes" id="UP000035955">
    <property type="component" value="Unassembled WGS sequence"/>
</dbReference>
<dbReference type="EMBL" id="LABY01000162">
    <property type="protein sequence ID" value="KMO33064.1"/>
    <property type="molecule type" value="Genomic_DNA"/>
</dbReference>
<dbReference type="NCBIfam" id="TIGR01552">
    <property type="entry name" value="phd_fam"/>
    <property type="match status" value="1"/>
</dbReference>
<protein>
    <recommendedName>
        <fullName evidence="2">Antitoxin</fullName>
    </recommendedName>
</protein>
<evidence type="ECO:0000256" key="2">
    <source>
        <dbReference type="RuleBase" id="RU362080"/>
    </source>
</evidence>
<comment type="caution">
    <text evidence="3">The sequence shown here is derived from an EMBL/GenBank/DDBJ whole genome shotgun (WGS) entry which is preliminary data.</text>
</comment>
<keyword evidence="4" id="KW-1185">Reference proteome</keyword>
<dbReference type="AlphaFoldDB" id="A0A0J6SHD0"/>
<dbReference type="Pfam" id="PF02604">
    <property type="entry name" value="PhdYeFM_antitox"/>
    <property type="match status" value="1"/>
</dbReference>
<evidence type="ECO:0000313" key="3">
    <source>
        <dbReference type="EMBL" id="KMO33064.1"/>
    </source>
</evidence>
<comment type="similarity">
    <text evidence="1 2">Belongs to the phD/YefM antitoxin family.</text>
</comment>
<dbReference type="OrthoDB" id="165038at2"/>
<dbReference type="InterPro" id="IPR006442">
    <property type="entry name" value="Antitoxin_Phd/YefM"/>
</dbReference>
<dbReference type="RefSeq" id="WP_048446364.1">
    <property type="nucleotide sequence ID" value="NZ_LABY01000162.1"/>
</dbReference>
<dbReference type="PATRIC" id="fig|298794.3.peg.1814"/>
<gene>
    <name evidence="3" type="ORF">VQ02_22065</name>
</gene>
<accession>A0A0J6SHD0</accession>
<sequence>MPDDRSVTTAEFVRHFGRYHDEARQAPLTLTKHGRPSLVVLSADTYQRLTEQADPRRAYGAGETPEKLASLILAELDRQSSDHRGD</sequence>
<comment type="function">
    <text evidence="2">Antitoxin component of a type II toxin-antitoxin (TA) system.</text>
</comment>
<dbReference type="SUPFAM" id="SSF143120">
    <property type="entry name" value="YefM-like"/>
    <property type="match status" value="1"/>
</dbReference>